<dbReference type="Gene3D" id="1.20.1510.10">
    <property type="entry name" value="Cation efflux protein transmembrane domain"/>
    <property type="match status" value="1"/>
</dbReference>
<dbReference type="SUPFAM" id="SSF160240">
    <property type="entry name" value="Cation efflux protein cytoplasmic domain-like"/>
    <property type="match status" value="1"/>
</dbReference>
<dbReference type="NCBIfam" id="TIGR01297">
    <property type="entry name" value="CDF"/>
    <property type="match status" value="1"/>
</dbReference>
<evidence type="ECO:0000256" key="4">
    <source>
        <dbReference type="ARBA" id="ARBA00022692"/>
    </source>
</evidence>
<dbReference type="Pfam" id="PF01545">
    <property type="entry name" value="Cation_efflux"/>
    <property type="match status" value="1"/>
</dbReference>
<evidence type="ECO:0000313" key="11">
    <source>
        <dbReference type="Proteomes" id="UP000481033"/>
    </source>
</evidence>
<dbReference type="GO" id="GO:0015093">
    <property type="term" value="F:ferrous iron transmembrane transporter activity"/>
    <property type="evidence" value="ECO:0007669"/>
    <property type="project" value="TreeGrafter"/>
</dbReference>
<dbReference type="InterPro" id="IPR002524">
    <property type="entry name" value="Cation_efflux"/>
</dbReference>
<accession>A0A6M0RK00</accession>
<evidence type="ECO:0000256" key="1">
    <source>
        <dbReference type="ARBA" id="ARBA00004141"/>
    </source>
</evidence>
<feature type="domain" description="Cation efflux protein transmembrane" evidence="8">
    <location>
        <begin position="17"/>
        <end position="215"/>
    </location>
</feature>
<dbReference type="GO" id="GO:0015341">
    <property type="term" value="F:zinc efflux antiporter activity"/>
    <property type="evidence" value="ECO:0007669"/>
    <property type="project" value="TreeGrafter"/>
</dbReference>
<comment type="similarity">
    <text evidence="2">Belongs to the cation diffusion facilitator (CDF) transporter (TC 2.A.4) family.</text>
</comment>
<dbReference type="InterPro" id="IPR027469">
    <property type="entry name" value="Cation_efflux_TMD_sf"/>
</dbReference>
<keyword evidence="6 7" id="KW-0472">Membrane</keyword>
<dbReference type="InterPro" id="IPR036837">
    <property type="entry name" value="Cation_efflux_CTD_sf"/>
</dbReference>
<dbReference type="EMBL" id="QXHD01000004">
    <property type="protein sequence ID" value="NEZ56567.1"/>
    <property type="molecule type" value="Genomic_DNA"/>
</dbReference>
<evidence type="ECO:0000259" key="8">
    <source>
        <dbReference type="Pfam" id="PF01545"/>
    </source>
</evidence>
<dbReference type="InterPro" id="IPR058533">
    <property type="entry name" value="Cation_efflux_TM"/>
</dbReference>
<gene>
    <name evidence="10" type="ORF">DXZ20_12940</name>
</gene>
<name>A0A6M0RK00_9CYAN</name>
<dbReference type="Pfam" id="PF16916">
    <property type="entry name" value="ZT_dimer"/>
    <property type="match status" value="1"/>
</dbReference>
<evidence type="ECO:0000256" key="6">
    <source>
        <dbReference type="ARBA" id="ARBA00023136"/>
    </source>
</evidence>
<keyword evidence="5 7" id="KW-1133">Transmembrane helix</keyword>
<dbReference type="RefSeq" id="WP_163698577.1">
    <property type="nucleotide sequence ID" value="NZ_QXHD01000004.1"/>
</dbReference>
<feature type="domain" description="Cation efflux protein cytoplasmic" evidence="9">
    <location>
        <begin position="223"/>
        <end position="291"/>
    </location>
</feature>
<proteinExistence type="inferred from homology"/>
<evidence type="ECO:0000256" key="5">
    <source>
        <dbReference type="ARBA" id="ARBA00022989"/>
    </source>
</evidence>
<evidence type="ECO:0000256" key="7">
    <source>
        <dbReference type="SAM" id="Phobius"/>
    </source>
</evidence>
<dbReference type="InterPro" id="IPR050291">
    <property type="entry name" value="CDF_Transporter"/>
</dbReference>
<dbReference type="PANTHER" id="PTHR43840">
    <property type="entry name" value="MITOCHONDRIAL METAL TRANSPORTER 1-RELATED"/>
    <property type="match status" value="1"/>
</dbReference>
<dbReference type="GO" id="GO:0015086">
    <property type="term" value="F:cadmium ion transmembrane transporter activity"/>
    <property type="evidence" value="ECO:0007669"/>
    <property type="project" value="TreeGrafter"/>
</dbReference>
<protein>
    <submittedName>
        <fullName evidence="10">Cation diffusion facilitator family transporter</fullName>
    </submittedName>
</protein>
<keyword evidence="11" id="KW-1185">Reference proteome</keyword>
<dbReference type="AlphaFoldDB" id="A0A6M0RK00"/>
<organism evidence="10 11">
    <name type="scientific">Adonisia turfae CCMR0081</name>
    <dbReference type="NCBI Taxonomy" id="2292702"/>
    <lineage>
        <taxon>Bacteria</taxon>
        <taxon>Bacillati</taxon>
        <taxon>Cyanobacteriota</taxon>
        <taxon>Adonisia</taxon>
        <taxon>Adonisia turfae</taxon>
    </lineage>
</organism>
<reference evidence="10 11" key="1">
    <citation type="journal article" date="2020" name="Microb. Ecol.">
        <title>Ecogenomics of the Marine Benthic Filamentous Cyanobacterium Adonisia.</title>
        <authorList>
            <person name="Walter J.M."/>
            <person name="Coutinho F.H."/>
            <person name="Leomil L."/>
            <person name="Hargreaves P.I."/>
            <person name="Campeao M.E."/>
            <person name="Vieira V.V."/>
            <person name="Silva B.S."/>
            <person name="Fistarol G.O."/>
            <person name="Salomon P.S."/>
            <person name="Sawabe T."/>
            <person name="Mino S."/>
            <person name="Hosokawa M."/>
            <person name="Miyashita H."/>
            <person name="Maruyama F."/>
            <person name="van Verk M.C."/>
            <person name="Dutilh B.E."/>
            <person name="Thompson C.C."/>
            <person name="Thompson F.L."/>
        </authorList>
    </citation>
    <scope>NUCLEOTIDE SEQUENCE [LARGE SCALE GENOMIC DNA]</scope>
    <source>
        <strain evidence="10 11">CCMR0081</strain>
    </source>
</reference>
<dbReference type="PANTHER" id="PTHR43840:SF15">
    <property type="entry name" value="MITOCHONDRIAL METAL TRANSPORTER 1-RELATED"/>
    <property type="match status" value="1"/>
</dbReference>
<dbReference type="Proteomes" id="UP000481033">
    <property type="component" value="Unassembled WGS sequence"/>
</dbReference>
<evidence type="ECO:0000256" key="2">
    <source>
        <dbReference type="ARBA" id="ARBA00008114"/>
    </source>
</evidence>
<dbReference type="SUPFAM" id="SSF161111">
    <property type="entry name" value="Cation efflux protein transmembrane domain-like"/>
    <property type="match status" value="1"/>
</dbReference>
<dbReference type="GO" id="GO:0006882">
    <property type="term" value="P:intracellular zinc ion homeostasis"/>
    <property type="evidence" value="ECO:0007669"/>
    <property type="project" value="TreeGrafter"/>
</dbReference>
<feature type="transmembrane region" description="Helical" evidence="7">
    <location>
        <begin position="85"/>
        <end position="105"/>
    </location>
</feature>
<feature type="transmembrane region" description="Helical" evidence="7">
    <location>
        <begin position="190"/>
        <end position="207"/>
    </location>
</feature>
<evidence type="ECO:0000313" key="10">
    <source>
        <dbReference type="EMBL" id="NEZ56567.1"/>
    </source>
</evidence>
<comment type="caution">
    <text evidence="10">The sequence shown here is derived from an EMBL/GenBank/DDBJ whole genome shotgun (WGS) entry which is preliminary data.</text>
</comment>
<keyword evidence="4 7" id="KW-0812">Transmembrane</keyword>
<feature type="transmembrane region" description="Helical" evidence="7">
    <location>
        <begin position="12"/>
        <end position="35"/>
    </location>
</feature>
<dbReference type="GO" id="GO:0005886">
    <property type="term" value="C:plasma membrane"/>
    <property type="evidence" value="ECO:0007669"/>
    <property type="project" value="TreeGrafter"/>
</dbReference>
<feature type="transmembrane region" description="Helical" evidence="7">
    <location>
        <begin position="167"/>
        <end position="184"/>
    </location>
</feature>
<dbReference type="InterPro" id="IPR027470">
    <property type="entry name" value="Cation_efflux_CTD"/>
</dbReference>
<evidence type="ECO:0000256" key="3">
    <source>
        <dbReference type="ARBA" id="ARBA00022448"/>
    </source>
</evidence>
<evidence type="ECO:0000259" key="9">
    <source>
        <dbReference type="Pfam" id="PF16916"/>
    </source>
</evidence>
<keyword evidence="3" id="KW-0813">Transport</keyword>
<feature type="transmembrane region" description="Helical" evidence="7">
    <location>
        <begin position="125"/>
        <end position="146"/>
    </location>
</feature>
<comment type="subcellular location">
    <subcellularLocation>
        <location evidence="1">Membrane</location>
        <topology evidence="1">Multi-pass membrane protein</topology>
    </subcellularLocation>
</comment>
<dbReference type="Gene3D" id="3.30.70.1350">
    <property type="entry name" value="Cation efflux protein, cytoplasmic domain"/>
    <property type="match status" value="1"/>
</dbReference>
<sequence>MFIDAGQQRQTCYRLLLMMLWANLVILTIEVIAGWVSHSVCLLAESLHTLIDVFSTALSLTAVASPHRPLGREIWGHGRGEAGGALILAATLGFFGVSLLIIALGQFQLAMQKITTPFPVEVTVALMQLMAAMVAIALTLALLVSYQGRYLNSLALKLTTQHVLGDGWLSIIMLLSLVGIWRGYTWLDPLLAIALIIFTLHSFWRVLDTQLPTLLRPTAIAPEAIAQVATSVEGVTRCNLIRSRGMVGRQVWIELYLAVHPEFLAMSHTIGERVENALRQHYGPVNTQIWVEQAYTPPPARNYY</sequence>